<comment type="caution">
    <text evidence="2">The sequence shown here is derived from an EMBL/GenBank/DDBJ whole genome shotgun (WGS) entry which is preliminary data.</text>
</comment>
<feature type="transmembrane region" description="Helical" evidence="1">
    <location>
        <begin position="152"/>
        <end position="173"/>
    </location>
</feature>
<protein>
    <submittedName>
        <fullName evidence="2">ABC transporter permease</fullName>
    </submittedName>
</protein>
<reference evidence="2 3" key="1">
    <citation type="submission" date="2017-10" db="EMBL/GenBank/DDBJ databases">
        <title>Draft genome of Longibacter Salinarum.</title>
        <authorList>
            <person name="Goh K.M."/>
            <person name="Shamsir M.S."/>
            <person name="Lim S.W."/>
        </authorList>
    </citation>
    <scope>NUCLEOTIDE SEQUENCE [LARGE SCALE GENOMIC DNA]</scope>
    <source>
        <strain evidence="2 3">KCTC 52045</strain>
    </source>
</reference>
<organism evidence="2 3">
    <name type="scientific">Longibacter salinarum</name>
    <dbReference type="NCBI Taxonomy" id="1850348"/>
    <lineage>
        <taxon>Bacteria</taxon>
        <taxon>Pseudomonadati</taxon>
        <taxon>Rhodothermota</taxon>
        <taxon>Rhodothermia</taxon>
        <taxon>Rhodothermales</taxon>
        <taxon>Salisaetaceae</taxon>
        <taxon>Longibacter</taxon>
    </lineage>
</organism>
<dbReference type="EMBL" id="PDEQ01000002">
    <property type="protein sequence ID" value="PEN14215.1"/>
    <property type="molecule type" value="Genomic_DNA"/>
</dbReference>
<dbReference type="Proteomes" id="UP000220102">
    <property type="component" value="Unassembled WGS sequence"/>
</dbReference>
<name>A0A2A8CZV3_9BACT</name>
<dbReference type="OrthoDB" id="9810518at2"/>
<dbReference type="GO" id="GO:0043190">
    <property type="term" value="C:ATP-binding cassette (ABC) transporter complex"/>
    <property type="evidence" value="ECO:0007669"/>
    <property type="project" value="InterPro"/>
</dbReference>
<dbReference type="Pfam" id="PF02405">
    <property type="entry name" value="MlaE"/>
    <property type="match status" value="1"/>
</dbReference>
<keyword evidence="1" id="KW-0472">Membrane</keyword>
<dbReference type="RefSeq" id="WP_098074394.1">
    <property type="nucleotide sequence ID" value="NZ_PDEQ01000002.1"/>
</dbReference>
<keyword evidence="1" id="KW-0812">Transmembrane</keyword>
<accession>A0A2A8CZV3</accession>
<dbReference type="PANTHER" id="PTHR30188">
    <property type="entry name" value="ABC TRANSPORTER PERMEASE PROTEIN-RELATED"/>
    <property type="match status" value="1"/>
</dbReference>
<dbReference type="InterPro" id="IPR030802">
    <property type="entry name" value="Permease_MalE"/>
</dbReference>
<gene>
    <name evidence="2" type="ORF">CRI94_04025</name>
</gene>
<evidence type="ECO:0000313" key="2">
    <source>
        <dbReference type="EMBL" id="PEN14215.1"/>
    </source>
</evidence>
<evidence type="ECO:0000256" key="1">
    <source>
        <dbReference type="SAM" id="Phobius"/>
    </source>
</evidence>
<dbReference type="AlphaFoldDB" id="A0A2A8CZV3"/>
<proteinExistence type="predicted"/>
<feature type="transmembrane region" description="Helical" evidence="1">
    <location>
        <begin position="226"/>
        <end position="249"/>
    </location>
</feature>
<dbReference type="PANTHER" id="PTHR30188:SF4">
    <property type="entry name" value="PROTEIN TRIGALACTOSYLDIACYLGLYCEROL 1, CHLOROPLASTIC"/>
    <property type="match status" value="1"/>
</dbReference>
<dbReference type="GO" id="GO:0005548">
    <property type="term" value="F:phospholipid transporter activity"/>
    <property type="evidence" value="ECO:0007669"/>
    <property type="project" value="TreeGrafter"/>
</dbReference>
<keyword evidence="1" id="KW-1133">Transmembrane helix</keyword>
<keyword evidence="3" id="KW-1185">Reference proteome</keyword>
<feature type="transmembrane region" description="Helical" evidence="1">
    <location>
        <begin position="80"/>
        <end position="103"/>
    </location>
</feature>
<feature type="transmembrane region" description="Helical" evidence="1">
    <location>
        <begin position="194"/>
        <end position="214"/>
    </location>
</feature>
<sequence>MADRLLAPFYTLGRYILLLTRAFSSLDEVRTYWGNLVTQMVRIGIDSLPITALAAAFSGAVLTVQTAYQLEASFIPNTIIGSIVVPSMMLELAAVITGFILAGRVGARIAAELGTMRVSEQIDALEAMGLNSISFLILPRVLAGIIMFPVLYVAACLIGIGGGVMIGHVGGFLSAQEFIDGARQFFKPFDPFFGLIKSFTFGFIITSIACYKGYYTTGGAEGVGDATTQAAVQSCVFILIADLFLAVTLL</sequence>
<feature type="transmembrane region" description="Helical" evidence="1">
    <location>
        <begin position="48"/>
        <end position="68"/>
    </location>
</feature>
<feature type="transmembrane region" description="Helical" evidence="1">
    <location>
        <begin position="124"/>
        <end position="146"/>
    </location>
</feature>
<evidence type="ECO:0000313" key="3">
    <source>
        <dbReference type="Proteomes" id="UP000220102"/>
    </source>
</evidence>